<dbReference type="PROSITE" id="PS51186">
    <property type="entry name" value="GNAT"/>
    <property type="match status" value="1"/>
</dbReference>
<dbReference type="GO" id="GO:0016747">
    <property type="term" value="F:acyltransferase activity, transferring groups other than amino-acyl groups"/>
    <property type="evidence" value="ECO:0007669"/>
    <property type="project" value="InterPro"/>
</dbReference>
<keyword evidence="2" id="KW-0808">Transferase</keyword>
<dbReference type="AlphaFoldDB" id="A0A558DMA4"/>
<reference evidence="2 3" key="2">
    <citation type="submission" date="2019-08" db="EMBL/GenBank/DDBJ databases">
        <title>Amycolatopsis acidicola sp. nov., isolated from peat swamp forest soil.</title>
        <authorList>
            <person name="Srisuk N."/>
        </authorList>
    </citation>
    <scope>NUCLEOTIDE SEQUENCE [LARGE SCALE GENOMIC DNA]</scope>
    <source>
        <strain evidence="2 3">TBRC 6029</strain>
    </source>
</reference>
<proteinExistence type="predicted"/>
<reference evidence="2 3" key="1">
    <citation type="submission" date="2019-07" db="EMBL/GenBank/DDBJ databases">
        <authorList>
            <person name="Duangmal K."/>
            <person name="Teo W.F.A."/>
        </authorList>
    </citation>
    <scope>NUCLEOTIDE SEQUENCE [LARGE SCALE GENOMIC DNA]</scope>
    <source>
        <strain evidence="2 3">TBRC 6029</strain>
    </source>
</reference>
<dbReference type="RefSeq" id="WP_144585047.1">
    <property type="nucleotide sequence ID" value="NZ_VJWX01000006.1"/>
</dbReference>
<name>A0A558DMA4_9PSEU</name>
<sequence length="77" mass="8327">MRGQGVGRALYRAFFALVRSHGRRYVHCITSPQNTASQAFHARLGFTISAVKPDYDGPGLDRVAFTIDLAAHSGAGH</sequence>
<dbReference type="SUPFAM" id="SSF55729">
    <property type="entry name" value="Acyl-CoA N-acyltransferases (Nat)"/>
    <property type="match status" value="1"/>
</dbReference>
<evidence type="ECO:0000313" key="2">
    <source>
        <dbReference type="EMBL" id="TVT62149.1"/>
    </source>
</evidence>
<keyword evidence="3" id="KW-1185">Reference proteome</keyword>
<dbReference type="Gene3D" id="3.40.630.30">
    <property type="match status" value="1"/>
</dbReference>
<organism evidence="2 3">
    <name type="scientific">Amycolatopsis rhizosphaerae</name>
    <dbReference type="NCBI Taxonomy" id="2053003"/>
    <lineage>
        <taxon>Bacteria</taxon>
        <taxon>Bacillati</taxon>
        <taxon>Actinomycetota</taxon>
        <taxon>Actinomycetes</taxon>
        <taxon>Pseudonocardiales</taxon>
        <taxon>Pseudonocardiaceae</taxon>
        <taxon>Amycolatopsis</taxon>
    </lineage>
</organism>
<evidence type="ECO:0000313" key="3">
    <source>
        <dbReference type="Proteomes" id="UP000320011"/>
    </source>
</evidence>
<gene>
    <name evidence="2" type="ORF">FNH05_01350</name>
</gene>
<feature type="domain" description="N-acetyltransferase" evidence="1">
    <location>
        <begin position="1"/>
        <end position="70"/>
    </location>
</feature>
<dbReference type="Pfam" id="PF00583">
    <property type="entry name" value="Acetyltransf_1"/>
    <property type="match status" value="1"/>
</dbReference>
<comment type="caution">
    <text evidence="2">The sequence shown here is derived from an EMBL/GenBank/DDBJ whole genome shotgun (WGS) entry which is preliminary data.</text>
</comment>
<dbReference type="OrthoDB" id="8593648at2"/>
<dbReference type="CDD" id="cd04301">
    <property type="entry name" value="NAT_SF"/>
    <property type="match status" value="1"/>
</dbReference>
<dbReference type="InterPro" id="IPR000182">
    <property type="entry name" value="GNAT_dom"/>
</dbReference>
<evidence type="ECO:0000259" key="1">
    <source>
        <dbReference type="PROSITE" id="PS51186"/>
    </source>
</evidence>
<dbReference type="EMBL" id="VJWX01000006">
    <property type="protein sequence ID" value="TVT62149.1"/>
    <property type="molecule type" value="Genomic_DNA"/>
</dbReference>
<accession>A0A558DMA4</accession>
<dbReference type="Proteomes" id="UP000320011">
    <property type="component" value="Unassembled WGS sequence"/>
</dbReference>
<dbReference type="InterPro" id="IPR016181">
    <property type="entry name" value="Acyl_CoA_acyltransferase"/>
</dbReference>
<protein>
    <submittedName>
        <fullName evidence="2">GNAT family N-acetyltransferase</fullName>
    </submittedName>
</protein>